<dbReference type="RefSeq" id="WP_276656342.1">
    <property type="nucleotide sequence ID" value="NZ_SSFD01000013.1"/>
</dbReference>
<dbReference type="GO" id="GO:0098542">
    <property type="term" value="P:defense response to other organism"/>
    <property type="evidence" value="ECO:0007669"/>
    <property type="project" value="TreeGrafter"/>
</dbReference>
<gene>
    <name evidence="2" type="ORF">E6Q80_00850</name>
</gene>
<dbReference type="InterPro" id="IPR044974">
    <property type="entry name" value="Disease_R_plants"/>
</dbReference>
<accession>A0A5C7T7R6</accession>
<sequence>MPAPPENLRVFVASPGDVAAERKLALEVINGMQRRWFARGKVTLDTVEWDDDLAQVPMAASATPEDSVIDYLGRPRDCELTVVILWSRIGTRLPNSFRRDDGSAFESGTVWELEDARDRGRDVWVYRCTRPLEISGDDLKAQRVDEKLAQYRAVEAYFVRAFQNPDGSLKGGVNTFDTPTSFGKALGEHLEAFITRRIDALRGASPRAPAGGAGAGAKPWLVREPVRDYHVVGRAELVDRVWRKLRDGVDTSLLFLPGVGKTTVAQELLRERDKILGHFDGVLWANLGRQHVDSAELRAWGEALGIPAERMNSFDDKELWLRALQDAIGDRCMLVVLDDVWRTEDARRFMELGPRCVFLSTTRSKTVAKELGAGMLVPELDPPQAFGLLCEVAPGAVEADPMAAKALLGALQGLPLAIVLVGKVLRRAASEAHADPARLRRAYDEVAQAGRRLGLLRPEDQRTLGEVIELSFGALRSDAARDAATALSIFRPKPNAFGRDIALAVGEADEQTLEDIGDIGLIEQVGKDVFTMHRIIAEYARTRLPLQRSQALHRKALAFYAEKLRGSIESDPDAYLSWYRHEWAEWQETKDACLYHTAHSGDSVAGVLAFLRVFFDAFWWWGYYQRFPFCERLVVEWRQRELDARARALIDQVAAFQDAYPAGPDKRAGGDWVRAESALLGIRKALGLDGDGRHITGEDARRVRAFTDFFLAEARAYGRDERDEALRFYEAARSLFLDDGVSWVAAWIEFYVAQYLLERGEFADARPHALRSLAEGAGEFGERAPLAGRDSELIANDYRLLGDLALAADEVDAAARAHGRATLYAYVFQAIPEPVDTYTMDFYGEIVGRVAASIARCGSGDPRGRALALALHAFWRPWRTHCGIGDERDELNAALDAGDPGRLAAALFPPAPAVDAFDFIDQAASYSRAVLAVVPSFVHELGPLDEFMAEVVRTLAGGVGADGTALAGHAPLYRIDARKGRLQLCLGRTEFA</sequence>
<comment type="caution">
    <text evidence="2">The sequence shown here is derived from an EMBL/GenBank/DDBJ whole genome shotgun (WGS) entry which is preliminary data.</text>
</comment>
<dbReference type="AlphaFoldDB" id="A0A5C7T7R6"/>
<dbReference type="PANTHER" id="PTHR23155:SF1205">
    <property type="entry name" value="DISEASE RESISTANCE PROTEIN RPM1"/>
    <property type="match status" value="1"/>
</dbReference>
<dbReference type="InterPro" id="IPR027417">
    <property type="entry name" value="P-loop_NTPase"/>
</dbReference>
<dbReference type="PANTHER" id="PTHR23155">
    <property type="entry name" value="DISEASE RESISTANCE PROTEIN RP"/>
    <property type="match status" value="1"/>
</dbReference>
<dbReference type="InterPro" id="IPR002182">
    <property type="entry name" value="NB-ARC"/>
</dbReference>
<reference evidence="2 3" key="1">
    <citation type="submission" date="2018-09" db="EMBL/GenBank/DDBJ databases">
        <title>Metagenome Assembled Genomes from an Advanced Water Purification Facility.</title>
        <authorList>
            <person name="Stamps B.W."/>
            <person name="Spear J.R."/>
        </authorList>
    </citation>
    <scope>NUCLEOTIDE SEQUENCE [LARGE SCALE GENOMIC DNA]</scope>
    <source>
        <strain evidence="2">Bin_27_1</strain>
    </source>
</reference>
<organism evidence="2 3">
    <name type="scientific">Thauera aminoaromatica</name>
    <dbReference type="NCBI Taxonomy" id="164330"/>
    <lineage>
        <taxon>Bacteria</taxon>
        <taxon>Pseudomonadati</taxon>
        <taxon>Pseudomonadota</taxon>
        <taxon>Betaproteobacteria</taxon>
        <taxon>Rhodocyclales</taxon>
        <taxon>Zoogloeaceae</taxon>
        <taxon>Thauera</taxon>
    </lineage>
</organism>
<dbReference type="GO" id="GO:0043531">
    <property type="term" value="F:ADP binding"/>
    <property type="evidence" value="ECO:0007669"/>
    <property type="project" value="InterPro"/>
</dbReference>
<dbReference type="SUPFAM" id="SSF52540">
    <property type="entry name" value="P-loop containing nucleoside triphosphate hydrolases"/>
    <property type="match status" value="1"/>
</dbReference>
<evidence type="ECO:0000313" key="3">
    <source>
        <dbReference type="Proteomes" id="UP000321192"/>
    </source>
</evidence>
<dbReference type="Pfam" id="PF00931">
    <property type="entry name" value="NB-ARC"/>
    <property type="match status" value="1"/>
</dbReference>
<evidence type="ECO:0000259" key="1">
    <source>
        <dbReference type="Pfam" id="PF00931"/>
    </source>
</evidence>
<protein>
    <submittedName>
        <fullName evidence="2">NB-ARC domain-containing protein</fullName>
    </submittedName>
</protein>
<evidence type="ECO:0000313" key="2">
    <source>
        <dbReference type="EMBL" id="TXH92244.1"/>
    </source>
</evidence>
<dbReference type="EMBL" id="SSFD01000013">
    <property type="protein sequence ID" value="TXH92244.1"/>
    <property type="molecule type" value="Genomic_DNA"/>
</dbReference>
<dbReference type="PRINTS" id="PR00364">
    <property type="entry name" value="DISEASERSIST"/>
</dbReference>
<proteinExistence type="predicted"/>
<name>A0A5C7T7R6_THASP</name>
<dbReference type="Proteomes" id="UP000321192">
    <property type="component" value="Unassembled WGS sequence"/>
</dbReference>
<dbReference type="Gene3D" id="3.40.50.300">
    <property type="entry name" value="P-loop containing nucleotide triphosphate hydrolases"/>
    <property type="match status" value="1"/>
</dbReference>
<feature type="domain" description="NB-ARC" evidence="1">
    <location>
        <begin position="236"/>
        <end position="392"/>
    </location>
</feature>